<feature type="domain" description="CBS" evidence="2">
    <location>
        <begin position="571"/>
        <end position="616"/>
    </location>
</feature>
<dbReference type="Pfam" id="PF04107">
    <property type="entry name" value="GCS2"/>
    <property type="match status" value="1"/>
</dbReference>
<dbReference type="Gene3D" id="3.10.580.10">
    <property type="entry name" value="CBS-domain"/>
    <property type="match status" value="1"/>
</dbReference>
<dbReference type="Pfam" id="PF00571">
    <property type="entry name" value="CBS"/>
    <property type="match status" value="2"/>
</dbReference>
<dbReference type="InterPro" id="IPR000644">
    <property type="entry name" value="CBS_dom"/>
</dbReference>
<gene>
    <name evidence="3" type="ORF">GJ691_09265</name>
</gene>
<accession>A0A6I2MKV5</accession>
<reference evidence="3 4" key="1">
    <citation type="submission" date="2019-11" db="EMBL/GenBank/DDBJ databases">
        <title>Maribacter lutea sp. nov., a marine bacterium isolated from intertidal sand.</title>
        <authorList>
            <person name="Liu A."/>
        </authorList>
    </citation>
    <scope>NUCLEOTIDE SEQUENCE [LARGE SCALE GENOMIC DNA]</scope>
    <source>
        <strain evidence="3 4">RZ05</strain>
    </source>
</reference>
<dbReference type="AlphaFoldDB" id="A0A6I2MKV5"/>
<evidence type="ECO:0000313" key="3">
    <source>
        <dbReference type="EMBL" id="MRX64358.1"/>
    </source>
</evidence>
<dbReference type="InterPro" id="IPR050141">
    <property type="entry name" value="GCL_type2/YbdK_subfam"/>
</dbReference>
<evidence type="ECO:0000259" key="2">
    <source>
        <dbReference type="PROSITE" id="PS51371"/>
    </source>
</evidence>
<dbReference type="OrthoDB" id="240589at2"/>
<keyword evidence="4" id="KW-1185">Reference proteome</keyword>
<sequence length="616" mass="71022">MGELNVEKLIGNPNKGMYLKQLIADIKALELMLENDMFEKDVSRVGVEQEFCLVNEEWEPAKNADQILEKLNKKYFTSELALYNLEINLEPVEFKGECFSELHGKLKELLDQAQKAAEEFDTKLVLTGILPTIRSKHLKLSYMTPVKRYQVLNEAITEVRKNDIELHIKGVDELNLKHDSILYEGCNTSFQAHLQIDPNNFAETYNWAQAIAGPVLSICTNSPLLVGRELWEESRIALFAQSVDTRASTFILNERESRVGFGNDWAEGSVVDFFKDSVIRFRSLLTTDFDTDSLTELEEGNVPKLKALKLHNGTVYKWNRLCYGTTNGKPHMRLENRYLPSGPSTADEIANMMFWVGLMKGRPKEFDNIHTKMDFKDIKSNFFNAARYGMAAQFYWDNKLISSHDLILDHLLPMAYRGLYSMNVAPKDAENYLRMIKHRVRSTNGSRWMVEGFRKLKKEYKTSDALKILTATIYERQQKGYAIDAWQLPRGDEFRVPKENRKIGERMNIKMITAQENDSLELVLSMMRWKDIHHVPILNDHMDLVGLLTWTDVVKYLDRPEDHGETIKNIMQRDLIVVDPATPLEEAQALMQSNKINCLPIVRNNRLIGIVTSKDL</sequence>
<organism evidence="3 4">
    <name type="scientific">Maribacter luteus</name>
    <dbReference type="NCBI Taxonomy" id="2594478"/>
    <lineage>
        <taxon>Bacteria</taxon>
        <taxon>Pseudomonadati</taxon>
        <taxon>Bacteroidota</taxon>
        <taxon>Flavobacteriia</taxon>
        <taxon>Flavobacteriales</taxon>
        <taxon>Flavobacteriaceae</taxon>
        <taxon>Maribacter</taxon>
    </lineage>
</organism>
<proteinExistence type="predicted"/>
<dbReference type="SMART" id="SM00116">
    <property type="entry name" value="CBS"/>
    <property type="match status" value="2"/>
</dbReference>
<dbReference type="PANTHER" id="PTHR36510:SF3">
    <property type="entry name" value="CONSERVED PROTEIN"/>
    <property type="match status" value="1"/>
</dbReference>
<evidence type="ECO:0000256" key="1">
    <source>
        <dbReference type="PROSITE-ProRule" id="PRU00703"/>
    </source>
</evidence>
<protein>
    <submittedName>
        <fullName evidence="3">CBS domain-containing protein</fullName>
    </submittedName>
</protein>
<dbReference type="InterPro" id="IPR006336">
    <property type="entry name" value="GCS2"/>
</dbReference>
<dbReference type="EMBL" id="WKJH01000005">
    <property type="protein sequence ID" value="MRX64358.1"/>
    <property type="molecule type" value="Genomic_DNA"/>
</dbReference>
<dbReference type="InterPro" id="IPR046342">
    <property type="entry name" value="CBS_dom_sf"/>
</dbReference>
<dbReference type="GO" id="GO:0016879">
    <property type="term" value="F:ligase activity, forming carbon-nitrogen bonds"/>
    <property type="evidence" value="ECO:0007669"/>
    <property type="project" value="TreeGrafter"/>
</dbReference>
<comment type="caution">
    <text evidence="3">The sequence shown here is derived from an EMBL/GenBank/DDBJ whole genome shotgun (WGS) entry which is preliminary data.</text>
</comment>
<dbReference type="PROSITE" id="PS51371">
    <property type="entry name" value="CBS"/>
    <property type="match status" value="2"/>
</dbReference>
<dbReference type="SUPFAM" id="SSF55931">
    <property type="entry name" value="Glutamine synthetase/guanido kinase"/>
    <property type="match status" value="1"/>
</dbReference>
<dbReference type="Gene3D" id="3.30.590.20">
    <property type="match status" value="1"/>
</dbReference>
<dbReference type="PANTHER" id="PTHR36510">
    <property type="entry name" value="GLUTAMATE--CYSTEINE LIGASE 2-RELATED"/>
    <property type="match status" value="1"/>
</dbReference>
<dbReference type="Proteomes" id="UP000443153">
    <property type="component" value="Unassembled WGS sequence"/>
</dbReference>
<evidence type="ECO:0000313" key="4">
    <source>
        <dbReference type="Proteomes" id="UP000443153"/>
    </source>
</evidence>
<dbReference type="InterPro" id="IPR014746">
    <property type="entry name" value="Gln_synth/guanido_kin_cat_dom"/>
</dbReference>
<dbReference type="RefSeq" id="WP_154366131.1">
    <property type="nucleotide sequence ID" value="NZ_CANMYZ010000001.1"/>
</dbReference>
<dbReference type="SUPFAM" id="SSF54631">
    <property type="entry name" value="CBS-domain pair"/>
    <property type="match status" value="1"/>
</dbReference>
<keyword evidence="1" id="KW-0129">CBS domain</keyword>
<name>A0A6I2MKV5_9FLAO</name>
<feature type="domain" description="CBS" evidence="2">
    <location>
        <begin position="507"/>
        <end position="566"/>
    </location>
</feature>